<feature type="region of interest" description="Disordered" evidence="1">
    <location>
        <begin position="1"/>
        <end position="31"/>
    </location>
</feature>
<proteinExistence type="predicted"/>
<reference evidence="2 3" key="1">
    <citation type="submission" date="2018-03" db="EMBL/GenBank/DDBJ databases">
        <title>Genomes of Pezizomycetes fungi and the evolution of truffles.</title>
        <authorList>
            <person name="Murat C."/>
            <person name="Payen T."/>
            <person name="Noel B."/>
            <person name="Kuo A."/>
            <person name="Martin F.M."/>
        </authorList>
    </citation>
    <scope>NUCLEOTIDE SEQUENCE [LARGE SCALE GENOMIC DNA]</scope>
    <source>
        <strain evidence="2">091103-1</strain>
    </source>
</reference>
<evidence type="ECO:0000313" key="2">
    <source>
        <dbReference type="EMBL" id="PWW72217.1"/>
    </source>
</evidence>
<organism evidence="2 3">
    <name type="scientific">Tuber magnatum</name>
    <name type="common">white Piedmont truffle</name>
    <dbReference type="NCBI Taxonomy" id="42249"/>
    <lineage>
        <taxon>Eukaryota</taxon>
        <taxon>Fungi</taxon>
        <taxon>Dikarya</taxon>
        <taxon>Ascomycota</taxon>
        <taxon>Pezizomycotina</taxon>
        <taxon>Pezizomycetes</taxon>
        <taxon>Pezizales</taxon>
        <taxon>Tuberaceae</taxon>
        <taxon>Tuber</taxon>
    </lineage>
</organism>
<dbReference type="Proteomes" id="UP000246991">
    <property type="component" value="Unassembled WGS sequence"/>
</dbReference>
<gene>
    <name evidence="2" type="ORF">C7212DRAFT_348082</name>
</gene>
<comment type="caution">
    <text evidence="2">The sequence shown here is derived from an EMBL/GenBank/DDBJ whole genome shotgun (WGS) entry which is preliminary data.</text>
</comment>
<protein>
    <submittedName>
        <fullName evidence="2">Uncharacterized protein</fullName>
    </submittedName>
</protein>
<sequence>MSSATSIPSSSHPRESAGTGAGAPTGKKIKGVVSGIHGAGEQIRGRFNSAVDAAAHDVEGQTRDAAVFERGRDGMRSGRIADDEQVDNFSPVNPGAGTGIGGGGWVERVYEGDGGYGRVLARGNKWGKRGEEKGRKGM</sequence>
<feature type="compositionally biased region" description="Low complexity" evidence="1">
    <location>
        <begin position="1"/>
        <end position="11"/>
    </location>
</feature>
<feature type="region of interest" description="Disordered" evidence="1">
    <location>
        <begin position="76"/>
        <end position="103"/>
    </location>
</feature>
<evidence type="ECO:0000313" key="3">
    <source>
        <dbReference type="Proteomes" id="UP000246991"/>
    </source>
</evidence>
<keyword evidence="3" id="KW-1185">Reference proteome</keyword>
<name>A0A317SEP8_9PEZI</name>
<accession>A0A317SEP8</accession>
<dbReference type="EMBL" id="PYWC01000114">
    <property type="protein sequence ID" value="PWW72217.1"/>
    <property type="molecule type" value="Genomic_DNA"/>
</dbReference>
<evidence type="ECO:0000256" key="1">
    <source>
        <dbReference type="SAM" id="MobiDB-lite"/>
    </source>
</evidence>
<dbReference type="OrthoDB" id="4779541at2759"/>
<dbReference type="AlphaFoldDB" id="A0A317SEP8"/>
<dbReference type="STRING" id="42249.A0A317SEP8"/>